<keyword evidence="2 4" id="KW-0964">Secreted</keyword>
<proteinExistence type="inferred from homology"/>
<dbReference type="InterPro" id="IPR046358">
    <property type="entry name" value="Flagellin_C"/>
</dbReference>
<protein>
    <recommendedName>
        <fullName evidence="4">Flagellin</fullName>
    </recommendedName>
</protein>
<name>A0A0A2SW83_9GAMM</name>
<comment type="caution">
    <text evidence="7">The sequence shown here is derived from an EMBL/GenBank/DDBJ whole genome shotgun (WGS) entry which is preliminary data.</text>
</comment>
<keyword evidence="3 4" id="KW-0975">Bacterial flagellum</keyword>
<dbReference type="OrthoDB" id="9796789at2"/>
<feature type="domain" description="Flagellin C-terminal" evidence="6">
    <location>
        <begin position="186"/>
        <end position="270"/>
    </location>
</feature>
<dbReference type="AlphaFoldDB" id="A0A0A2SW83"/>
<dbReference type="Gene3D" id="1.20.1330.10">
    <property type="entry name" value="f41 fragment of flagellin, N-terminal domain"/>
    <property type="match status" value="1"/>
</dbReference>
<keyword evidence="8" id="KW-1185">Reference proteome</keyword>
<comment type="subcellular location">
    <subcellularLocation>
        <location evidence="4">Secreted</location>
    </subcellularLocation>
    <subcellularLocation>
        <location evidence="4">Bacterial flagellum</location>
    </subcellularLocation>
</comment>
<dbReference type="PANTHER" id="PTHR42792">
    <property type="entry name" value="FLAGELLIN"/>
    <property type="match status" value="1"/>
</dbReference>
<gene>
    <name evidence="7" type="ORF">EP47_04950</name>
</gene>
<evidence type="ECO:0000313" key="8">
    <source>
        <dbReference type="Proteomes" id="UP000054422"/>
    </source>
</evidence>
<dbReference type="Pfam" id="PF00669">
    <property type="entry name" value="Flagellin_N"/>
    <property type="match status" value="1"/>
</dbReference>
<dbReference type="STRING" id="1498499.EP47_04950"/>
<comment type="function">
    <text evidence="4">Flagellin is the subunit protein which polymerizes to form the filaments of bacterial flagella.</text>
</comment>
<dbReference type="GO" id="GO:0005576">
    <property type="term" value="C:extracellular region"/>
    <property type="evidence" value="ECO:0007669"/>
    <property type="project" value="UniProtKB-SubCell"/>
</dbReference>
<evidence type="ECO:0000256" key="1">
    <source>
        <dbReference type="ARBA" id="ARBA00005709"/>
    </source>
</evidence>
<dbReference type="PANTHER" id="PTHR42792:SF2">
    <property type="entry name" value="FLAGELLIN"/>
    <property type="match status" value="1"/>
</dbReference>
<evidence type="ECO:0000256" key="4">
    <source>
        <dbReference type="RuleBase" id="RU362073"/>
    </source>
</evidence>
<evidence type="ECO:0000313" key="7">
    <source>
        <dbReference type="EMBL" id="KGP63714.1"/>
    </source>
</evidence>
<dbReference type="InterPro" id="IPR001029">
    <property type="entry name" value="Flagellin_N"/>
</dbReference>
<dbReference type="RefSeq" id="WP_035888082.1">
    <property type="nucleotide sequence ID" value="NZ_JNCF01000011.1"/>
</dbReference>
<sequence>MAITVNTNMSSMIAQKSLNQVQNKLSTTLNRLATGLRVNSAKDDAAGLAIAEGMTARIRGLNQAARNGNDGISLIQTAESGMNQVLSLLQRMRELGVQASTGTYQTSDLANLDTEFQSLKNEIDRVANVTDFNGQAVLNGGTVSIQIGSQNTANDRLTITLTDSDSTALAINADDITSNANAQTAITNLDTAITSITTGLAQLGANQSNLESAVSADEDRVMKIESARSRIMDTDFAAESSNLAKYQILQQTGAAMLSQANSSGQIVLGLIQR</sequence>
<dbReference type="InterPro" id="IPR001492">
    <property type="entry name" value="Flagellin"/>
</dbReference>
<dbReference type="InterPro" id="IPR042187">
    <property type="entry name" value="Flagellin_C_sub2"/>
</dbReference>
<dbReference type="GO" id="GO:0005198">
    <property type="term" value="F:structural molecule activity"/>
    <property type="evidence" value="ECO:0007669"/>
    <property type="project" value="UniProtKB-UniRule"/>
</dbReference>
<dbReference type="Proteomes" id="UP000054422">
    <property type="component" value="Unassembled WGS sequence"/>
</dbReference>
<evidence type="ECO:0000256" key="3">
    <source>
        <dbReference type="ARBA" id="ARBA00023143"/>
    </source>
</evidence>
<organism evidence="7 8">
    <name type="scientific">Legionella norrlandica</name>
    <dbReference type="NCBI Taxonomy" id="1498499"/>
    <lineage>
        <taxon>Bacteria</taxon>
        <taxon>Pseudomonadati</taxon>
        <taxon>Pseudomonadota</taxon>
        <taxon>Gammaproteobacteria</taxon>
        <taxon>Legionellales</taxon>
        <taxon>Legionellaceae</taxon>
        <taxon>Legionella</taxon>
    </lineage>
</organism>
<feature type="domain" description="Flagellin N-terminal" evidence="5">
    <location>
        <begin position="5"/>
        <end position="140"/>
    </location>
</feature>
<dbReference type="Gene3D" id="6.10.10.10">
    <property type="entry name" value="Flagellar export chaperone, C-terminal domain"/>
    <property type="match status" value="1"/>
</dbReference>
<accession>A0A0A2SW83</accession>
<comment type="similarity">
    <text evidence="1 4">Belongs to the bacterial flagellin family.</text>
</comment>
<evidence type="ECO:0000256" key="2">
    <source>
        <dbReference type="ARBA" id="ARBA00022525"/>
    </source>
</evidence>
<dbReference type="PRINTS" id="PR00207">
    <property type="entry name" value="FLAGELLIN"/>
</dbReference>
<dbReference type="Pfam" id="PF00700">
    <property type="entry name" value="Flagellin_C"/>
    <property type="match status" value="1"/>
</dbReference>
<evidence type="ECO:0000259" key="6">
    <source>
        <dbReference type="Pfam" id="PF00700"/>
    </source>
</evidence>
<dbReference type="EMBL" id="JNCF01000011">
    <property type="protein sequence ID" value="KGP63714.1"/>
    <property type="molecule type" value="Genomic_DNA"/>
</dbReference>
<dbReference type="GO" id="GO:0009288">
    <property type="term" value="C:bacterial-type flagellum"/>
    <property type="evidence" value="ECO:0007669"/>
    <property type="project" value="UniProtKB-SubCell"/>
</dbReference>
<reference evidence="7 8" key="1">
    <citation type="submission" date="2014-05" db="EMBL/GenBank/DDBJ databases">
        <authorList>
            <person name="Rizzardi K."/>
            <person name="Winiecka-Krusnell J."/>
            <person name="Ramliden M."/>
            <person name="Alm E."/>
            <person name="Andersson S."/>
            <person name="Byfors S."/>
        </authorList>
    </citation>
    <scope>NUCLEOTIDE SEQUENCE [LARGE SCALE GENOMIC DNA]</scope>
    <source>
        <strain evidence="7 8">LEGN</strain>
    </source>
</reference>
<dbReference type="SUPFAM" id="SSF64518">
    <property type="entry name" value="Phase 1 flagellin"/>
    <property type="match status" value="1"/>
</dbReference>
<evidence type="ECO:0000259" key="5">
    <source>
        <dbReference type="Pfam" id="PF00669"/>
    </source>
</evidence>